<evidence type="ECO:0000313" key="7">
    <source>
        <dbReference type="EMBL" id="MDG3004649.1"/>
    </source>
</evidence>
<keyword evidence="3" id="KW-0479">Metal-binding</keyword>
<dbReference type="SUPFAM" id="SSF48264">
    <property type="entry name" value="Cytochrome P450"/>
    <property type="match status" value="1"/>
</dbReference>
<keyword evidence="5" id="KW-0408">Iron</keyword>
<dbReference type="PRINTS" id="PR00385">
    <property type="entry name" value="P450"/>
</dbReference>
<dbReference type="InterPro" id="IPR001128">
    <property type="entry name" value="Cyt_P450"/>
</dbReference>
<accession>A0ABT6FAQ9</accession>
<keyword evidence="4" id="KW-0560">Oxidoreductase</keyword>
<evidence type="ECO:0000256" key="3">
    <source>
        <dbReference type="ARBA" id="ARBA00022723"/>
    </source>
</evidence>
<keyword evidence="2" id="KW-0349">Heme</keyword>
<dbReference type="Pfam" id="PF00067">
    <property type="entry name" value="p450"/>
    <property type="match status" value="1"/>
</dbReference>
<organism evidence="7 8">
    <name type="scientific">Paludisphaera mucosa</name>
    <dbReference type="NCBI Taxonomy" id="3030827"/>
    <lineage>
        <taxon>Bacteria</taxon>
        <taxon>Pseudomonadati</taxon>
        <taxon>Planctomycetota</taxon>
        <taxon>Planctomycetia</taxon>
        <taxon>Isosphaerales</taxon>
        <taxon>Isosphaeraceae</taxon>
        <taxon>Paludisphaera</taxon>
    </lineage>
</organism>
<gene>
    <name evidence="7" type="ORF">PZE19_12750</name>
</gene>
<evidence type="ECO:0000256" key="5">
    <source>
        <dbReference type="ARBA" id="ARBA00023004"/>
    </source>
</evidence>
<dbReference type="Gene3D" id="1.10.630.10">
    <property type="entry name" value="Cytochrome P450"/>
    <property type="match status" value="1"/>
</dbReference>
<protein>
    <submittedName>
        <fullName evidence="7">Cytochrome P450</fullName>
    </submittedName>
</protein>
<comment type="caution">
    <text evidence="7">The sequence shown here is derived from an EMBL/GenBank/DDBJ whole genome shotgun (WGS) entry which is preliminary data.</text>
</comment>
<dbReference type="PRINTS" id="PR00465">
    <property type="entry name" value="EP450IV"/>
</dbReference>
<proteinExistence type="inferred from homology"/>
<evidence type="ECO:0000313" key="8">
    <source>
        <dbReference type="Proteomes" id="UP001216907"/>
    </source>
</evidence>
<reference evidence="7 8" key="1">
    <citation type="submission" date="2023-03" db="EMBL/GenBank/DDBJ databases">
        <title>Paludisphaera mucosa sp. nov. a novel planctomycete from northern fen.</title>
        <authorList>
            <person name="Ivanova A."/>
        </authorList>
    </citation>
    <scope>NUCLEOTIDE SEQUENCE [LARGE SCALE GENOMIC DNA]</scope>
    <source>
        <strain evidence="7 8">Pla2</strain>
    </source>
</reference>
<dbReference type="InterPro" id="IPR050196">
    <property type="entry name" value="Cytochrome_P450_Monoox"/>
</dbReference>
<name>A0ABT6FAQ9_9BACT</name>
<dbReference type="InterPro" id="IPR036396">
    <property type="entry name" value="Cyt_P450_sf"/>
</dbReference>
<dbReference type="Proteomes" id="UP001216907">
    <property type="component" value="Unassembled WGS sequence"/>
</dbReference>
<sequence length="455" mass="50800">MNRPLAPKTAPGLRQFLPMSFGPMARLRTDPLGFLLDGRRRFGDVFRFQVGPFVIHLLAHPDHVKRVLVDEQANYERGWAYNIPRLAAGEGLVTTDGPAWRRLRRMIQPAFHRQKIEAMAVAMTDATEVLRRRWRARPSGEGPLDVAAEFIDLTLRIVGRTLLGVDLGGAADRIGPAIATAMEYVQYRIDNMLAPPLVFPTRRNLRFRRAMGRLDALVFEIIAGRRREPCRDADDLLARLLAARDEETGEGLTDREIRDQLLTFIVAGHETTAAALAWTFHLLGRNPEAAGRLHAEVADVLQGRTPAAADLPRLGYARRVVEESLRIYPTVFGVLRSAGRADAIGGCRIPARSQVLLSPYVTQRHPDFWPDPEAFDPDRFLPERAAARPRFAWFPFLGGPHQCIGQEFAMMEAVLVVAMIAQEFRLHPAPGVAVEPKAVLSLRPRDGLPMTIQPA</sequence>
<dbReference type="CDD" id="cd20620">
    <property type="entry name" value="CYP132-like"/>
    <property type="match status" value="1"/>
</dbReference>
<dbReference type="InterPro" id="IPR002403">
    <property type="entry name" value="Cyt_P450_E_grp-IV"/>
</dbReference>
<comment type="similarity">
    <text evidence="1">Belongs to the cytochrome P450 family.</text>
</comment>
<evidence type="ECO:0000256" key="2">
    <source>
        <dbReference type="ARBA" id="ARBA00022617"/>
    </source>
</evidence>
<keyword evidence="8" id="KW-1185">Reference proteome</keyword>
<dbReference type="RefSeq" id="WP_277861004.1">
    <property type="nucleotide sequence ID" value="NZ_JARRAG010000002.1"/>
</dbReference>
<dbReference type="PANTHER" id="PTHR24291">
    <property type="entry name" value="CYTOCHROME P450 FAMILY 4"/>
    <property type="match status" value="1"/>
</dbReference>
<dbReference type="EMBL" id="JARRAG010000002">
    <property type="protein sequence ID" value="MDG3004649.1"/>
    <property type="molecule type" value="Genomic_DNA"/>
</dbReference>
<dbReference type="PANTHER" id="PTHR24291:SF50">
    <property type="entry name" value="BIFUNCTIONAL ALBAFLAVENONE MONOOXYGENASE_TERPENE SYNTHASE"/>
    <property type="match status" value="1"/>
</dbReference>
<evidence type="ECO:0000256" key="6">
    <source>
        <dbReference type="ARBA" id="ARBA00023033"/>
    </source>
</evidence>
<evidence type="ECO:0000256" key="1">
    <source>
        <dbReference type="ARBA" id="ARBA00010617"/>
    </source>
</evidence>
<keyword evidence="6" id="KW-0503">Monooxygenase</keyword>
<evidence type="ECO:0000256" key="4">
    <source>
        <dbReference type="ARBA" id="ARBA00023002"/>
    </source>
</evidence>